<name>A0A1S3RIZ4_SALSA</name>
<dbReference type="InterPro" id="IPR001715">
    <property type="entry name" value="CH_dom"/>
</dbReference>
<keyword evidence="2" id="KW-0677">Repeat</keyword>
<feature type="compositionally biased region" description="Acidic residues" evidence="3">
    <location>
        <begin position="420"/>
        <end position="431"/>
    </location>
</feature>
<keyword evidence="5" id="KW-1185">Reference proteome</keyword>
<keyword evidence="1" id="KW-0433">Leucine-rich repeat</keyword>
<evidence type="ECO:0000313" key="6">
    <source>
        <dbReference type="RefSeq" id="XP_014051807.1"/>
    </source>
</evidence>
<dbReference type="InterPro" id="IPR001611">
    <property type="entry name" value="Leu-rich_rpt"/>
</dbReference>
<dbReference type="Gene3D" id="3.80.10.10">
    <property type="entry name" value="Ribonuclease Inhibitor"/>
    <property type="match status" value="2"/>
</dbReference>
<dbReference type="InterPro" id="IPR050216">
    <property type="entry name" value="LRR_domain-containing"/>
</dbReference>
<dbReference type="Pfam" id="PF13855">
    <property type="entry name" value="LRR_8"/>
    <property type="match status" value="2"/>
</dbReference>
<feature type="compositionally biased region" description="Basic and acidic residues" evidence="3">
    <location>
        <begin position="399"/>
        <end position="419"/>
    </location>
</feature>
<evidence type="ECO:0000256" key="1">
    <source>
        <dbReference type="ARBA" id="ARBA00022614"/>
    </source>
</evidence>
<dbReference type="Bgee" id="ENSSSAG00000051984">
    <property type="expression patterns" value="Expressed in pharyngeal gill and 23 other cell types or tissues"/>
</dbReference>
<gene>
    <name evidence="6" type="primary">LOC106603105</name>
</gene>
<feature type="region of interest" description="Disordered" evidence="3">
    <location>
        <begin position="293"/>
        <end position="332"/>
    </location>
</feature>
<feature type="domain" description="Calponin-homology (CH)" evidence="4">
    <location>
        <begin position="610"/>
        <end position="723"/>
    </location>
</feature>
<evidence type="ECO:0000256" key="3">
    <source>
        <dbReference type="SAM" id="MobiDB-lite"/>
    </source>
</evidence>
<dbReference type="FunFam" id="3.80.10.10:FF:000007">
    <property type="entry name" value="Leucine-rich repeat and calponin homology domain-containing protein 1 isoform 3"/>
    <property type="match status" value="1"/>
</dbReference>
<dbReference type="Gene3D" id="1.10.418.10">
    <property type="entry name" value="Calponin-like domain"/>
    <property type="match status" value="1"/>
</dbReference>
<dbReference type="GeneID" id="106603105"/>
<dbReference type="PROSITE" id="PS50021">
    <property type="entry name" value="CH"/>
    <property type="match status" value="1"/>
</dbReference>
<evidence type="ECO:0000256" key="2">
    <source>
        <dbReference type="ARBA" id="ARBA00022737"/>
    </source>
</evidence>
<dbReference type="SUPFAM" id="SSF52058">
    <property type="entry name" value="L domain-like"/>
    <property type="match status" value="1"/>
</dbReference>
<dbReference type="InterPro" id="IPR032675">
    <property type="entry name" value="LRR_dom_sf"/>
</dbReference>
<feature type="compositionally biased region" description="Low complexity" evidence="3">
    <location>
        <begin position="455"/>
        <end position="468"/>
    </location>
</feature>
<dbReference type="PROSITE" id="PS51450">
    <property type="entry name" value="LRR"/>
    <property type="match status" value="2"/>
</dbReference>
<evidence type="ECO:0000259" key="4">
    <source>
        <dbReference type="PROSITE" id="PS50021"/>
    </source>
</evidence>
<dbReference type="Pfam" id="PF00307">
    <property type="entry name" value="CH"/>
    <property type="match status" value="1"/>
</dbReference>
<accession>A0A1S3RIZ4</accession>
<reference evidence="6" key="1">
    <citation type="submission" date="2025-08" db="UniProtKB">
        <authorList>
            <consortium name="RefSeq"/>
        </authorList>
    </citation>
    <scope>IDENTIFICATION</scope>
</reference>
<dbReference type="Proteomes" id="UP001652741">
    <property type="component" value="Chromosome ssa04"/>
</dbReference>
<proteinExistence type="predicted"/>
<organism evidence="5 6">
    <name type="scientific">Salmo salar</name>
    <name type="common">Atlantic salmon</name>
    <dbReference type="NCBI Taxonomy" id="8030"/>
    <lineage>
        <taxon>Eukaryota</taxon>
        <taxon>Metazoa</taxon>
        <taxon>Chordata</taxon>
        <taxon>Craniata</taxon>
        <taxon>Vertebrata</taxon>
        <taxon>Euteleostomi</taxon>
        <taxon>Actinopterygii</taxon>
        <taxon>Neopterygii</taxon>
        <taxon>Teleostei</taxon>
        <taxon>Protacanthopterygii</taxon>
        <taxon>Salmoniformes</taxon>
        <taxon>Salmonidae</taxon>
        <taxon>Salmoninae</taxon>
        <taxon>Salmo</taxon>
    </lineage>
</organism>
<dbReference type="FunFam" id="1.10.418.10:FF:000021">
    <property type="entry name" value="Leucine-rich repeat and calponin homology domain-containing protein 1 isoform 3"/>
    <property type="match status" value="1"/>
</dbReference>
<feature type="region of interest" description="Disordered" evidence="3">
    <location>
        <begin position="451"/>
        <end position="538"/>
    </location>
</feature>
<dbReference type="CDD" id="cd21271">
    <property type="entry name" value="CH_LRCH2"/>
    <property type="match status" value="1"/>
</dbReference>
<dbReference type="PANTHER" id="PTHR48051">
    <property type="match status" value="1"/>
</dbReference>
<evidence type="ECO:0000313" key="5">
    <source>
        <dbReference type="Proteomes" id="UP001652741"/>
    </source>
</evidence>
<dbReference type="InterPro" id="IPR036872">
    <property type="entry name" value="CH_dom_sf"/>
</dbReference>
<feature type="compositionally biased region" description="Basic and acidic residues" evidence="3">
    <location>
        <begin position="513"/>
        <end position="523"/>
    </location>
</feature>
<protein>
    <submittedName>
        <fullName evidence="6">Leucine-rich repeat and calponin homology domain-containing protein 2 isoform X3</fullName>
    </submittedName>
</protein>
<dbReference type="SMART" id="SM00364">
    <property type="entry name" value="LRR_BAC"/>
    <property type="match status" value="4"/>
</dbReference>
<dbReference type="GO" id="GO:0005737">
    <property type="term" value="C:cytoplasm"/>
    <property type="evidence" value="ECO:0007669"/>
    <property type="project" value="TreeGrafter"/>
</dbReference>
<feature type="region of interest" description="Disordered" evidence="3">
    <location>
        <begin position="399"/>
        <end position="433"/>
    </location>
</feature>
<dbReference type="InterPro" id="IPR003591">
    <property type="entry name" value="Leu-rich_rpt_typical-subtyp"/>
</dbReference>
<dbReference type="SMART" id="SM00369">
    <property type="entry name" value="LRR_TYP"/>
    <property type="match status" value="5"/>
</dbReference>
<dbReference type="AlphaFoldDB" id="A0A1S3RIZ4"/>
<dbReference type="RefSeq" id="XP_014051807.1">
    <property type="nucleotide sequence ID" value="XM_014196332.2"/>
</dbReference>
<feature type="region of interest" description="Disordered" evidence="3">
    <location>
        <begin position="352"/>
        <end position="382"/>
    </location>
</feature>
<dbReference type="SUPFAM" id="SSF47576">
    <property type="entry name" value="Calponin-homology domain, CH-domain"/>
    <property type="match status" value="1"/>
</dbReference>
<sequence length="733" mass="81911">MKMASSQGGVGAVTALPNHHLSNGPHWNPGINQHQLHTARSLDRALEDAVCSGTLNLSGRKLRDYPGLCYDLTDTTQADLSKNRLTEIPPEVCLFAPLESLNLYHNCIKCIPETIINLQMLTYLNISRNLLSTLPKYLFSLPLKVLVVSNNKLVSIPEEIGKAKELMELDISCNEIQVLPPQVGRLQALRELNIRRNCLHMLPEELADLPLTRLDFSCNKITEIPPVYRRLRQLQHIILDNNPMQSPPAQICLKGKVHIFKYLNIQTCRLNKKPDSLDLPSLGKRCLPQPLTDSMEDFYPSKNHGPDSGIGSDNGDKRLSTTEPSDDDTISLHSQVSETARADALSLLSKMDSGKDQEPYDFIEPNPEEDNALSEGDGQQSVGPYISCIKELEKVLNKSHQSKDKETWKEESGSDKDQLAEEEEEEEEEELKEVLDLRKIAVQLLQQEQQNRFLSHSGSSSSKQRSPSQAIRSASLDEGSSGTSVLSGQDPDFTDDDAAFSEPSSSCSFDGSLKSESDTEPKWPEVPPVLNQNEERRRNKYLRKDYLKNKCQSARRNSSGNDECEEVLRNADFSTTLTVFGLKPRSAFCRSSRQEPSDPSFTMRRKMEHLREEMEQVGLLRQNLESRLKVLLPDDVGAALMDGVVLCHLANHIRPRSVASIHVPSPAVPKLSMAKCRRNVENFLDACKKLGVPQDKLCLPHHILEERGLVKVGMTVQALLDLPASKPTQLSAV</sequence>
<feature type="compositionally biased region" description="Polar residues" evidence="3">
    <location>
        <begin position="478"/>
        <end position="487"/>
    </location>
</feature>
<dbReference type="SMART" id="SM00033">
    <property type="entry name" value="CH"/>
    <property type="match status" value="1"/>
</dbReference>
<dbReference type="PANTHER" id="PTHR48051:SF14">
    <property type="entry name" value="LEUCINE-RICH REPEAT AND CALPONIN HOMOLOGY DOMAIN-CONTAINING PROTEIN 2 ISOFORM X1"/>
    <property type="match status" value="1"/>
</dbReference>